<dbReference type="PANTHER" id="PTHR23055:SF178">
    <property type="entry name" value="NEUROCALCIN HOMOLOG"/>
    <property type="match status" value="1"/>
</dbReference>
<gene>
    <name evidence="8" type="ORF">EB796_002051</name>
</gene>
<dbReference type="InterPro" id="IPR002048">
    <property type="entry name" value="EF_hand_dom"/>
</dbReference>
<feature type="domain" description="EF-hand" evidence="7">
    <location>
        <begin position="62"/>
        <end position="97"/>
    </location>
</feature>
<evidence type="ECO:0000256" key="1">
    <source>
        <dbReference type="ARBA" id="ARBA00006049"/>
    </source>
</evidence>
<keyword evidence="2" id="KW-0519">Myristate</keyword>
<dbReference type="PROSITE" id="PS50222">
    <property type="entry name" value="EF_HAND_2"/>
    <property type="match status" value="3"/>
</dbReference>
<name>A0A7J7KNB7_BUGNE</name>
<dbReference type="InterPro" id="IPR018247">
    <property type="entry name" value="EF_Hand_1_Ca_BS"/>
</dbReference>
<dbReference type="SUPFAM" id="SSF47473">
    <property type="entry name" value="EF-hand"/>
    <property type="match status" value="1"/>
</dbReference>
<feature type="domain" description="EF-hand" evidence="7">
    <location>
        <begin position="98"/>
        <end position="133"/>
    </location>
</feature>
<organism evidence="8 9">
    <name type="scientific">Bugula neritina</name>
    <name type="common">Brown bryozoan</name>
    <name type="synonym">Sertularia neritina</name>
    <dbReference type="NCBI Taxonomy" id="10212"/>
    <lineage>
        <taxon>Eukaryota</taxon>
        <taxon>Metazoa</taxon>
        <taxon>Spiralia</taxon>
        <taxon>Lophotrochozoa</taxon>
        <taxon>Bryozoa</taxon>
        <taxon>Gymnolaemata</taxon>
        <taxon>Cheilostomatida</taxon>
        <taxon>Flustrina</taxon>
        <taxon>Buguloidea</taxon>
        <taxon>Bugulidae</taxon>
        <taxon>Bugula</taxon>
    </lineage>
</organism>
<keyword evidence="4" id="KW-0677">Repeat</keyword>
<dbReference type="OrthoDB" id="191686at2759"/>
<dbReference type="Pfam" id="PF00036">
    <property type="entry name" value="EF-hand_1"/>
    <property type="match status" value="1"/>
</dbReference>
<evidence type="ECO:0000256" key="2">
    <source>
        <dbReference type="ARBA" id="ARBA00022707"/>
    </source>
</evidence>
<dbReference type="Proteomes" id="UP000593567">
    <property type="component" value="Unassembled WGS sequence"/>
</dbReference>
<dbReference type="PANTHER" id="PTHR23055">
    <property type="entry name" value="CALCIUM BINDING PROTEINS"/>
    <property type="match status" value="1"/>
</dbReference>
<dbReference type="FunFam" id="1.10.238.10:FF:000009">
    <property type="entry name" value="Visinin-like protein 1"/>
    <property type="match status" value="1"/>
</dbReference>
<evidence type="ECO:0000256" key="6">
    <source>
        <dbReference type="ARBA" id="ARBA00023288"/>
    </source>
</evidence>
<evidence type="ECO:0000313" key="9">
    <source>
        <dbReference type="Proteomes" id="UP000593567"/>
    </source>
</evidence>
<evidence type="ECO:0000256" key="5">
    <source>
        <dbReference type="ARBA" id="ARBA00022837"/>
    </source>
</evidence>
<dbReference type="Gene3D" id="1.10.238.10">
    <property type="entry name" value="EF-hand"/>
    <property type="match status" value="1"/>
</dbReference>
<reference evidence="8" key="1">
    <citation type="submission" date="2020-06" db="EMBL/GenBank/DDBJ databases">
        <title>Draft genome of Bugula neritina, a colonial animal packing powerful symbionts and potential medicines.</title>
        <authorList>
            <person name="Rayko M."/>
        </authorList>
    </citation>
    <scope>NUCLEOTIDE SEQUENCE [LARGE SCALE GENOMIC DNA]</scope>
    <source>
        <strain evidence="8">Kwan_BN1</strain>
    </source>
</reference>
<evidence type="ECO:0000313" key="8">
    <source>
        <dbReference type="EMBL" id="KAF6039633.1"/>
    </source>
</evidence>
<comment type="caution">
    <text evidence="8">The sequence shown here is derived from an EMBL/GenBank/DDBJ whole genome shotgun (WGS) entry which is preliminary data.</text>
</comment>
<evidence type="ECO:0000259" key="7">
    <source>
        <dbReference type="PROSITE" id="PS50222"/>
    </source>
</evidence>
<comment type="similarity">
    <text evidence="1">Belongs to the recoverin family.</text>
</comment>
<keyword evidence="6" id="KW-0449">Lipoprotein</keyword>
<dbReference type="InterPro" id="IPR028846">
    <property type="entry name" value="Recoverin"/>
</dbReference>
<proteinExistence type="inferred from homology"/>
<dbReference type="Pfam" id="PF13499">
    <property type="entry name" value="EF-hand_7"/>
    <property type="match status" value="1"/>
</dbReference>
<accession>A0A7J7KNB7</accession>
<dbReference type="GO" id="GO:0005509">
    <property type="term" value="F:calcium ion binding"/>
    <property type="evidence" value="ECO:0007669"/>
    <property type="project" value="InterPro"/>
</dbReference>
<dbReference type="CDD" id="cd00051">
    <property type="entry name" value="EFh"/>
    <property type="match status" value="2"/>
</dbReference>
<dbReference type="AlphaFoldDB" id="A0A7J7KNB7"/>
<dbReference type="InterPro" id="IPR011992">
    <property type="entry name" value="EF-hand-dom_pair"/>
</dbReference>
<keyword evidence="5" id="KW-0106">Calcium</keyword>
<dbReference type="PRINTS" id="PR00450">
    <property type="entry name" value="RECOVERIN"/>
</dbReference>
<dbReference type="EMBL" id="VXIV02000228">
    <property type="protein sequence ID" value="KAF6039633.1"/>
    <property type="molecule type" value="Genomic_DNA"/>
</dbReference>
<keyword evidence="3" id="KW-0479">Metal-binding</keyword>
<evidence type="ECO:0000256" key="4">
    <source>
        <dbReference type="ARBA" id="ARBA00022737"/>
    </source>
</evidence>
<protein>
    <submittedName>
        <fullName evidence="8">Ncs-3</fullName>
    </submittedName>
</protein>
<feature type="domain" description="EF-hand" evidence="7">
    <location>
        <begin position="144"/>
        <end position="179"/>
    </location>
</feature>
<keyword evidence="9" id="KW-1185">Reference proteome</keyword>
<dbReference type="SMART" id="SM00054">
    <property type="entry name" value="EFh"/>
    <property type="match status" value="3"/>
</dbReference>
<sequence>MGNGNSFKHLKTKEVNELIKSTKFTVEEIHKWHGHFVKECPKGRLGKVEFQDIYSHVFPLGNPEKFSGFVFNVFDKNGDGTISFQEFIMALSITSRGNVDEKLDWAFKLYDIDKDGHISREEMTEIISAIVEMVGPNHGLSTLSAKSKANQIFDSMDCNKDGYLTADEFRICAKKDPWIVHALAMDPAYLHR</sequence>
<dbReference type="PROSITE" id="PS00018">
    <property type="entry name" value="EF_HAND_1"/>
    <property type="match status" value="3"/>
</dbReference>
<evidence type="ECO:0000256" key="3">
    <source>
        <dbReference type="ARBA" id="ARBA00022723"/>
    </source>
</evidence>